<evidence type="ECO:0000313" key="4">
    <source>
        <dbReference type="EMBL" id="GIH86372.1"/>
    </source>
</evidence>
<protein>
    <recommendedName>
        <fullName evidence="3">DUF8094 domain-containing protein</fullName>
    </recommendedName>
</protein>
<keyword evidence="1" id="KW-0175">Coiled coil</keyword>
<proteinExistence type="predicted"/>
<dbReference type="InterPro" id="IPR058407">
    <property type="entry name" value="DUF8094"/>
</dbReference>
<feature type="domain" description="DUF8094" evidence="3">
    <location>
        <begin position="83"/>
        <end position="370"/>
    </location>
</feature>
<dbReference type="AlphaFoldDB" id="A0A8J3WF01"/>
<name>A0A8J3WF01_PLARO</name>
<gene>
    <name evidence="4" type="ORF">Pro02_47800</name>
</gene>
<dbReference type="EMBL" id="BOOI01000046">
    <property type="protein sequence ID" value="GIH86372.1"/>
    <property type="molecule type" value="Genomic_DNA"/>
</dbReference>
<feature type="region of interest" description="Disordered" evidence="2">
    <location>
        <begin position="1"/>
        <end position="28"/>
    </location>
</feature>
<comment type="caution">
    <text evidence="4">The sequence shown here is derived from an EMBL/GenBank/DDBJ whole genome shotgun (WGS) entry which is preliminary data.</text>
</comment>
<feature type="compositionally biased region" description="Low complexity" evidence="2">
    <location>
        <begin position="55"/>
        <end position="72"/>
    </location>
</feature>
<reference evidence="4" key="1">
    <citation type="submission" date="2021-01" db="EMBL/GenBank/DDBJ databases">
        <title>Whole genome shotgun sequence of Planobispora rosea NBRC 15558.</title>
        <authorList>
            <person name="Komaki H."/>
            <person name="Tamura T."/>
        </authorList>
    </citation>
    <scope>NUCLEOTIDE SEQUENCE</scope>
    <source>
        <strain evidence="4">NBRC 15558</strain>
    </source>
</reference>
<feature type="compositionally biased region" description="Low complexity" evidence="2">
    <location>
        <begin position="15"/>
        <end position="26"/>
    </location>
</feature>
<accession>A0A8J3WF01</accession>
<evidence type="ECO:0000256" key="2">
    <source>
        <dbReference type="SAM" id="MobiDB-lite"/>
    </source>
</evidence>
<organism evidence="4 5">
    <name type="scientific">Planobispora rosea</name>
    <dbReference type="NCBI Taxonomy" id="35762"/>
    <lineage>
        <taxon>Bacteria</taxon>
        <taxon>Bacillati</taxon>
        <taxon>Actinomycetota</taxon>
        <taxon>Actinomycetes</taxon>
        <taxon>Streptosporangiales</taxon>
        <taxon>Streptosporangiaceae</taxon>
        <taxon>Planobispora</taxon>
    </lineage>
</organism>
<feature type="coiled-coil region" evidence="1">
    <location>
        <begin position="89"/>
        <end position="138"/>
    </location>
</feature>
<evidence type="ECO:0000259" key="3">
    <source>
        <dbReference type="Pfam" id="PF26366"/>
    </source>
</evidence>
<feature type="region of interest" description="Disordered" evidence="2">
    <location>
        <begin position="55"/>
        <end position="84"/>
    </location>
</feature>
<keyword evidence="5" id="KW-1185">Reference proteome</keyword>
<dbReference type="Pfam" id="PF26366">
    <property type="entry name" value="DUF8094"/>
    <property type="match status" value="1"/>
</dbReference>
<evidence type="ECO:0000256" key="1">
    <source>
        <dbReference type="SAM" id="Coils"/>
    </source>
</evidence>
<dbReference type="Proteomes" id="UP000655044">
    <property type="component" value="Unassembled WGS sequence"/>
</dbReference>
<evidence type="ECO:0000313" key="5">
    <source>
        <dbReference type="Proteomes" id="UP000655044"/>
    </source>
</evidence>
<sequence>MTMSTAEPSAPSPSPALSASAGCPAAMPRTRGRSRLLAGTALLLLAGGCGMSTPPAAAPPAAVSSPAPVPSTRTLEPTPAPAPAPALTVAQARRIHEQYRRQLARARAADGAGLQHAEAGLALELSRAQERLRRLRGQPPAPPARVVSTRMIIPRLPSGQPRWFAAEVRYADRDDVVHLIFAESAEGEQVGGWRVVAGSATPADQVLPRLATTGQGEAQAVPAHATGLPVSPSALARAHAASLSSADSDARARRLIAPGPYTSQAAAAVRAERRALAGRWRLRITSRPWGPIYALRTADGGALVWYALREQQIFTAVDSGAPPLEFGRAQAATLAGGRAFSQQAHLISAGWFCAVLPPAGDQRARIVGDWYSALKVNGA</sequence>